<dbReference type="EMBL" id="QQBH01000038">
    <property type="protein sequence ID" value="RDD84605.1"/>
    <property type="molecule type" value="Genomic_DNA"/>
</dbReference>
<reference evidence="3 4" key="1">
    <citation type="submission" date="2018-07" db="EMBL/GenBank/DDBJ databases">
        <title>Genome guided investigation of antibiotics producing actinomycetales strain isolated from a Macau mangrove ecosystem.</title>
        <authorList>
            <person name="Hu D."/>
        </authorList>
    </citation>
    <scope>NUCLEOTIDE SEQUENCE [LARGE SCALE GENOMIC DNA]</scope>
    <source>
        <strain evidence="3 4">2297</strain>
    </source>
</reference>
<dbReference type="PANTHER" id="PTHR35526:SF3">
    <property type="entry name" value="ANTI-SIGMA-F FACTOR RSBW"/>
    <property type="match status" value="1"/>
</dbReference>
<accession>A0A369UX81</accession>
<keyword evidence="3" id="KW-0547">Nucleotide-binding</keyword>
<dbReference type="OrthoDB" id="3852691at2"/>
<keyword evidence="1" id="KW-0808">Transferase</keyword>
<keyword evidence="1" id="KW-0723">Serine/threonine-protein kinase</keyword>
<keyword evidence="3" id="KW-0067">ATP-binding</keyword>
<evidence type="ECO:0000313" key="3">
    <source>
        <dbReference type="EMBL" id="RDD84605.1"/>
    </source>
</evidence>
<keyword evidence="1" id="KW-0418">Kinase</keyword>
<dbReference type="CDD" id="cd16936">
    <property type="entry name" value="HATPase_RsbW-like"/>
    <property type="match status" value="1"/>
</dbReference>
<dbReference type="InterPro" id="IPR050267">
    <property type="entry name" value="Anti-sigma-factor_SerPK"/>
</dbReference>
<comment type="caution">
    <text evidence="3">The sequence shown here is derived from an EMBL/GenBank/DDBJ whole genome shotgun (WGS) entry which is preliminary data.</text>
</comment>
<dbReference type="GO" id="GO:0005524">
    <property type="term" value="F:ATP binding"/>
    <property type="evidence" value="ECO:0007669"/>
    <property type="project" value="UniProtKB-KW"/>
</dbReference>
<evidence type="ECO:0000313" key="4">
    <source>
        <dbReference type="Proteomes" id="UP000253742"/>
    </source>
</evidence>
<dbReference type="PANTHER" id="PTHR35526">
    <property type="entry name" value="ANTI-SIGMA-F FACTOR RSBW-RELATED"/>
    <property type="match status" value="1"/>
</dbReference>
<feature type="domain" description="Histidine kinase/HSP90-like ATPase" evidence="2">
    <location>
        <begin position="27"/>
        <end position="126"/>
    </location>
</feature>
<organism evidence="3 4">
    <name type="scientific">Streptomyces parvulus</name>
    <dbReference type="NCBI Taxonomy" id="146923"/>
    <lineage>
        <taxon>Bacteria</taxon>
        <taxon>Bacillati</taxon>
        <taxon>Actinomycetota</taxon>
        <taxon>Actinomycetes</taxon>
        <taxon>Kitasatosporales</taxon>
        <taxon>Streptomycetaceae</taxon>
        <taxon>Streptomyces</taxon>
    </lineage>
</organism>
<dbReference type="InterPro" id="IPR003594">
    <property type="entry name" value="HATPase_dom"/>
</dbReference>
<dbReference type="Pfam" id="PF13581">
    <property type="entry name" value="HATPase_c_2"/>
    <property type="match status" value="1"/>
</dbReference>
<dbReference type="SUPFAM" id="SSF55874">
    <property type="entry name" value="ATPase domain of HSP90 chaperone/DNA topoisomerase II/histidine kinase"/>
    <property type="match status" value="1"/>
</dbReference>
<dbReference type="Gene3D" id="3.30.565.10">
    <property type="entry name" value="Histidine kinase-like ATPase, C-terminal domain"/>
    <property type="match status" value="1"/>
</dbReference>
<sequence length="144" mass="15658">MFTTCEETHPIQQRIPARHIDKCWVVPQSPNALTTVRQDVRGSLETCEVGADAMDNTVLVVSELITNSVSYALPPITLRVTVRGDGVVHIEVVDAGAAPAVGDLDTRPADERGRGNLIVSMLADRSGRTVDEDKVIWWADVPVD</sequence>
<proteinExistence type="predicted"/>
<dbReference type="Proteomes" id="UP000253742">
    <property type="component" value="Unassembled WGS sequence"/>
</dbReference>
<evidence type="ECO:0000259" key="2">
    <source>
        <dbReference type="Pfam" id="PF13581"/>
    </source>
</evidence>
<dbReference type="GO" id="GO:0004674">
    <property type="term" value="F:protein serine/threonine kinase activity"/>
    <property type="evidence" value="ECO:0007669"/>
    <property type="project" value="UniProtKB-KW"/>
</dbReference>
<gene>
    <name evidence="3" type="ORF">DVZ84_34170</name>
</gene>
<evidence type="ECO:0000256" key="1">
    <source>
        <dbReference type="ARBA" id="ARBA00022527"/>
    </source>
</evidence>
<dbReference type="InterPro" id="IPR036890">
    <property type="entry name" value="HATPase_C_sf"/>
</dbReference>
<name>A0A369UX81_9ACTN</name>
<protein>
    <submittedName>
        <fullName evidence="3">ATP-binding protein</fullName>
    </submittedName>
</protein>
<dbReference type="AlphaFoldDB" id="A0A369UX81"/>